<evidence type="ECO:0000256" key="2">
    <source>
        <dbReference type="ARBA" id="ARBA00022679"/>
    </source>
</evidence>
<dbReference type="PANTHER" id="PTHR10133">
    <property type="entry name" value="DNA POLYMERASE I"/>
    <property type="match status" value="1"/>
</dbReference>
<dbReference type="PANTHER" id="PTHR10133:SF27">
    <property type="entry name" value="DNA POLYMERASE NU"/>
    <property type="match status" value="1"/>
</dbReference>
<evidence type="ECO:0000256" key="4">
    <source>
        <dbReference type="ARBA" id="ARBA00022705"/>
    </source>
</evidence>
<evidence type="ECO:0000313" key="16">
    <source>
        <dbReference type="EMBL" id="QNV39100.1"/>
    </source>
</evidence>
<dbReference type="KEGG" id="rama:IDM48_06635"/>
<comment type="function">
    <text evidence="13">In addition to polymerase activity, this DNA polymerase exhibits 5'-3' exonuclease activity.</text>
</comment>
<dbReference type="InterPro" id="IPR002421">
    <property type="entry name" value="5-3_exonuclease"/>
</dbReference>
<keyword evidence="7 13" id="KW-0239">DNA-directed DNA polymerase</keyword>
<dbReference type="SUPFAM" id="SSF56672">
    <property type="entry name" value="DNA/RNA polymerases"/>
    <property type="match status" value="1"/>
</dbReference>
<dbReference type="InterPro" id="IPR012337">
    <property type="entry name" value="RNaseH-like_sf"/>
</dbReference>
<comment type="function">
    <text evidence="11">In addition to polymerase activity, this DNA polymerase exhibits 3'-5' and 5'-3' exonuclease activity.</text>
</comment>
<dbReference type="InterPro" id="IPR001098">
    <property type="entry name" value="DNA-dir_DNA_pol_A_palm_dom"/>
</dbReference>
<dbReference type="Gene3D" id="3.30.420.10">
    <property type="entry name" value="Ribonuclease H-like superfamily/Ribonuclease H"/>
    <property type="match status" value="1"/>
</dbReference>
<keyword evidence="6 13" id="KW-0269">Exonuclease</keyword>
<dbReference type="SMART" id="SM00482">
    <property type="entry name" value="POLAc"/>
    <property type="match status" value="1"/>
</dbReference>
<protein>
    <recommendedName>
        <fullName evidence="12 13">DNA polymerase I</fullName>
        <ecNumber evidence="12 13">2.7.7.7</ecNumber>
    </recommendedName>
</protein>
<keyword evidence="6 13" id="KW-0540">Nuclease</keyword>
<keyword evidence="9 13" id="KW-0234">DNA repair</keyword>
<evidence type="ECO:0000259" key="14">
    <source>
        <dbReference type="SMART" id="SM00475"/>
    </source>
</evidence>
<dbReference type="SUPFAM" id="SSF88723">
    <property type="entry name" value="PIN domain-like"/>
    <property type="match status" value="1"/>
</dbReference>
<dbReference type="FunFam" id="1.10.150.20:FF:000002">
    <property type="entry name" value="DNA polymerase I"/>
    <property type="match status" value="1"/>
</dbReference>
<dbReference type="InterPro" id="IPR018320">
    <property type="entry name" value="DNA_polymerase_1"/>
</dbReference>
<dbReference type="SMART" id="SM00279">
    <property type="entry name" value="HhH2"/>
    <property type="match status" value="1"/>
</dbReference>
<dbReference type="EC" id="2.7.7.7" evidence="12 13"/>
<dbReference type="GO" id="GO:0003887">
    <property type="term" value="F:DNA-directed DNA polymerase activity"/>
    <property type="evidence" value="ECO:0007669"/>
    <property type="project" value="UniProtKB-UniRule"/>
</dbReference>
<dbReference type="Pfam" id="PF22619">
    <property type="entry name" value="DNA_polI_exo1"/>
    <property type="match status" value="1"/>
</dbReference>
<feature type="domain" description="DNA-directed DNA polymerase family A palm" evidence="15">
    <location>
        <begin position="695"/>
        <end position="908"/>
    </location>
</feature>
<dbReference type="Pfam" id="PF00476">
    <property type="entry name" value="DNA_pol_A"/>
    <property type="match status" value="1"/>
</dbReference>
<dbReference type="InterPro" id="IPR019760">
    <property type="entry name" value="DNA-dir_DNA_pol_A_CS"/>
</dbReference>
<reference evidence="16 17" key="1">
    <citation type="submission" date="2020-09" db="EMBL/GenBank/DDBJ databases">
        <title>Investigation of environmental microbe.</title>
        <authorList>
            <person name="Ou Y."/>
            <person name="Kang Q."/>
        </authorList>
    </citation>
    <scope>NUCLEOTIDE SEQUENCE [LARGE SCALE GENOMIC DNA]</scope>
    <source>
        <strain evidence="16 17">KJZ-9</strain>
    </source>
</reference>
<dbReference type="PROSITE" id="PS00447">
    <property type="entry name" value="DNA_POLYMERASE_A"/>
    <property type="match status" value="1"/>
</dbReference>
<dbReference type="SMART" id="SM00475">
    <property type="entry name" value="53EXOc"/>
    <property type="match status" value="1"/>
</dbReference>
<dbReference type="GO" id="GO:0008409">
    <property type="term" value="F:5'-3' exonuclease activity"/>
    <property type="evidence" value="ECO:0007669"/>
    <property type="project" value="UniProtKB-UniRule"/>
</dbReference>
<keyword evidence="4 13" id="KW-0235">DNA replication</keyword>
<dbReference type="Pfam" id="PF02739">
    <property type="entry name" value="5_3_exonuc_N"/>
    <property type="match status" value="1"/>
</dbReference>
<dbReference type="InterPro" id="IPR036397">
    <property type="entry name" value="RNaseH_sf"/>
</dbReference>
<dbReference type="Proteomes" id="UP000516421">
    <property type="component" value="Chromosome"/>
</dbReference>
<evidence type="ECO:0000313" key="17">
    <source>
        <dbReference type="Proteomes" id="UP000516421"/>
    </source>
</evidence>
<evidence type="ECO:0000256" key="5">
    <source>
        <dbReference type="ARBA" id="ARBA00022763"/>
    </source>
</evidence>
<dbReference type="GO" id="GO:0003677">
    <property type="term" value="F:DNA binding"/>
    <property type="evidence" value="ECO:0007669"/>
    <property type="project" value="UniProtKB-UniRule"/>
</dbReference>
<dbReference type="InterPro" id="IPR054690">
    <property type="entry name" value="DNA_polI_exonuclease"/>
</dbReference>
<evidence type="ECO:0000256" key="9">
    <source>
        <dbReference type="ARBA" id="ARBA00023204"/>
    </source>
</evidence>
<name>A0A7H2BHF4_9MICC</name>
<dbReference type="InterPro" id="IPR008918">
    <property type="entry name" value="HhH2"/>
</dbReference>
<dbReference type="NCBIfam" id="TIGR00593">
    <property type="entry name" value="pola"/>
    <property type="match status" value="1"/>
</dbReference>
<evidence type="ECO:0000256" key="12">
    <source>
        <dbReference type="NCBIfam" id="TIGR00593"/>
    </source>
</evidence>
<dbReference type="RefSeq" id="WP_190616612.1">
    <property type="nucleotide sequence ID" value="NZ_CP061538.1"/>
</dbReference>
<dbReference type="SUPFAM" id="SSF53098">
    <property type="entry name" value="Ribonuclease H-like"/>
    <property type="match status" value="1"/>
</dbReference>
<keyword evidence="2 13" id="KW-0808">Transferase</keyword>
<dbReference type="NCBIfam" id="NF004397">
    <property type="entry name" value="PRK05755.1"/>
    <property type="match status" value="1"/>
</dbReference>
<dbReference type="CDD" id="cd08637">
    <property type="entry name" value="DNA_pol_A_pol_I_C"/>
    <property type="match status" value="1"/>
</dbReference>
<dbReference type="InterPro" id="IPR020046">
    <property type="entry name" value="5-3_exonucl_a-hlix_arch_N"/>
</dbReference>
<evidence type="ECO:0000256" key="3">
    <source>
        <dbReference type="ARBA" id="ARBA00022695"/>
    </source>
</evidence>
<keyword evidence="17" id="KW-1185">Reference proteome</keyword>
<dbReference type="InterPro" id="IPR020045">
    <property type="entry name" value="DNA_polI_H3TH"/>
</dbReference>
<evidence type="ECO:0000256" key="10">
    <source>
        <dbReference type="ARBA" id="ARBA00049244"/>
    </source>
</evidence>
<comment type="similarity">
    <text evidence="1 13">Belongs to the DNA polymerase type-A family.</text>
</comment>
<evidence type="ECO:0000259" key="15">
    <source>
        <dbReference type="SMART" id="SM00482"/>
    </source>
</evidence>
<keyword evidence="3 13" id="KW-0548">Nucleotidyltransferase</keyword>
<evidence type="ECO:0000256" key="13">
    <source>
        <dbReference type="RuleBase" id="RU004460"/>
    </source>
</evidence>
<dbReference type="Pfam" id="PF01367">
    <property type="entry name" value="5_3_exonuc"/>
    <property type="match status" value="1"/>
</dbReference>
<keyword evidence="8 13" id="KW-0238">DNA-binding</keyword>
<proteinExistence type="inferred from homology"/>
<dbReference type="CDD" id="cd06140">
    <property type="entry name" value="DNA_polA_I_Bacillus_like_exo"/>
    <property type="match status" value="1"/>
</dbReference>
<dbReference type="EMBL" id="CP061538">
    <property type="protein sequence ID" value="QNV39100.1"/>
    <property type="molecule type" value="Genomic_DNA"/>
</dbReference>
<comment type="catalytic activity">
    <reaction evidence="10 13">
        <text>DNA(n) + a 2'-deoxyribonucleoside 5'-triphosphate = DNA(n+1) + diphosphate</text>
        <dbReference type="Rhea" id="RHEA:22508"/>
        <dbReference type="Rhea" id="RHEA-COMP:17339"/>
        <dbReference type="Rhea" id="RHEA-COMP:17340"/>
        <dbReference type="ChEBI" id="CHEBI:33019"/>
        <dbReference type="ChEBI" id="CHEBI:61560"/>
        <dbReference type="ChEBI" id="CHEBI:173112"/>
        <dbReference type="EC" id="2.7.7.7"/>
    </reaction>
</comment>
<dbReference type="InterPro" id="IPR029060">
    <property type="entry name" value="PIN-like_dom_sf"/>
</dbReference>
<dbReference type="InterPro" id="IPR043502">
    <property type="entry name" value="DNA/RNA_pol_sf"/>
</dbReference>
<evidence type="ECO:0000256" key="7">
    <source>
        <dbReference type="ARBA" id="ARBA00022932"/>
    </source>
</evidence>
<dbReference type="CDD" id="cd09898">
    <property type="entry name" value="H3TH_53EXO"/>
    <property type="match status" value="1"/>
</dbReference>
<gene>
    <name evidence="13 16" type="primary">polA</name>
    <name evidence="16" type="ORF">IDM48_06635</name>
</gene>
<organism evidence="16 17">
    <name type="scientific">Rothia amarae</name>
    <dbReference type="NCBI Taxonomy" id="169480"/>
    <lineage>
        <taxon>Bacteria</taxon>
        <taxon>Bacillati</taxon>
        <taxon>Actinomycetota</taxon>
        <taxon>Actinomycetes</taxon>
        <taxon>Micrococcales</taxon>
        <taxon>Micrococcaceae</taxon>
        <taxon>Rothia</taxon>
    </lineage>
</organism>
<dbReference type="Gene3D" id="1.20.1060.10">
    <property type="entry name" value="Taq DNA Polymerase, Chain T, domain 4"/>
    <property type="match status" value="1"/>
</dbReference>
<dbReference type="Gene3D" id="1.10.150.20">
    <property type="entry name" value="5' to 3' exonuclease, C-terminal subdomain"/>
    <property type="match status" value="2"/>
</dbReference>
<dbReference type="SUPFAM" id="SSF47807">
    <property type="entry name" value="5' to 3' exonuclease, C-terminal subdomain"/>
    <property type="match status" value="1"/>
</dbReference>
<evidence type="ECO:0000256" key="6">
    <source>
        <dbReference type="ARBA" id="ARBA00022839"/>
    </source>
</evidence>
<dbReference type="GO" id="GO:0006261">
    <property type="term" value="P:DNA-templated DNA replication"/>
    <property type="evidence" value="ECO:0007669"/>
    <property type="project" value="UniProtKB-UniRule"/>
</dbReference>
<dbReference type="FunFam" id="1.10.150.20:FF:000003">
    <property type="entry name" value="DNA polymerase I"/>
    <property type="match status" value="1"/>
</dbReference>
<dbReference type="InterPro" id="IPR002298">
    <property type="entry name" value="DNA_polymerase_A"/>
</dbReference>
<dbReference type="AlphaFoldDB" id="A0A7H2BHF4"/>
<evidence type="ECO:0000256" key="11">
    <source>
        <dbReference type="ARBA" id="ARBA00053603"/>
    </source>
</evidence>
<dbReference type="Gene3D" id="3.30.70.370">
    <property type="match status" value="1"/>
</dbReference>
<accession>A0A7H2BHF4</accession>
<dbReference type="GO" id="GO:0006302">
    <property type="term" value="P:double-strand break repair"/>
    <property type="evidence" value="ECO:0007669"/>
    <property type="project" value="TreeGrafter"/>
</dbReference>
<sequence length="945" mass="104320">MDTVTTTHAVNDKKKLLLIDGHSLAFRSFYGAPAEVFVTSYGQHTNAVHGFLSTLLSLIKSEQPTHIITAFDLAGGTFRTEEYGEYKGGRSETPEEFFGQIELIQKVLEALQIPSVTVERYEADDIVATFAKAAVAQGFTVGIVSGDRDAFQLINDDVTILYPVTTGPSKGIRRMDAAAVEEKYKVPPHLYPDLAALTGEQADNLPGVPGVGPGFAAKWINEFGDLNGIIQNQDKIKGKKGEALREHVEDVLRNRRLNRLVDDLEMPITLDDAAHYGPADPAELDALFDELEFSTIRKRTAELFSSMAQAAAMQVDITVDAVTTVETAEGFSGFVQNAQESISATNRPVEVSQRLANALVLLPQAQPDAPEAGYAHEENLQGAVLLGGTQAAWIDFTSASPELEKAFSDWLSDENAPKIVYDLKQQFKSLKARGFQLTGAVEDPMLSSYVCGHIPTARRRSFLAMMQDLCTQYLHTDFPEPEAQEENVQGDLFAEEPSVDIEYAALTARYLQELTLALDMDLRQQNQLKLYEEIELPLATVLAEMEIAGIAVDSQVLGDLKEYYQSFIKQATEEAYSLINHEVNLGSPKQLQSVLFEELELPTTRKLKSGYSTDADSMADLLAKISPESKGAQFLVALQTYRDFTKLKQTVEGLQKATAGDGRIHTTFQQNVAATGRLSSTDPNLQNIPIRTAEGRKIREAFIVDPRTIDGTDFTTLLTADYSQIEMRIMVHLADDEKLIQAYKEGEDLHRFVGSEVFGVAPEDVTSEMRAKVKAMSYGLAYGLSRFGLSKQLGIPVDEAALLTVNYFKRFGDVGRFLRGTVQQAHKDGYTETMFGRRRTLSDLNSSNRQRREAAERAALNAPIQGTAADIMKIAMINVQNRLEKEQLKTRMLLQIHDELILEVAPGEEEAATQLLQEEMSSAVSLNVPMDVQVGSGISWYKAGH</sequence>
<dbReference type="InterPro" id="IPR036279">
    <property type="entry name" value="5-3_exonuclease_C_sf"/>
</dbReference>
<keyword evidence="13" id="KW-0378">Hydrolase</keyword>
<evidence type="ECO:0000256" key="8">
    <source>
        <dbReference type="ARBA" id="ARBA00023125"/>
    </source>
</evidence>
<feature type="domain" description="5'-3' exonuclease" evidence="14">
    <location>
        <begin position="14"/>
        <end position="276"/>
    </location>
</feature>
<dbReference type="Gene3D" id="3.40.50.1010">
    <property type="entry name" value="5'-nuclease"/>
    <property type="match status" value="1"/>
</dbReference>
<dbReference type="CDD" id="cd09859">
    <property type="entry name" value="PIN_53EXO"/>
    <property type="match status" value="1"/>
</dbReference>
<keyword evidence="5 13" id="KW-0227">DNA damage</keyword>
<evidence type="ECO:0000256" key="1">
    <source>
        <dbReference type="ARBA" id="ARBA00007705"/>
    </source>
</evidence>
<dbReference type="PRINTS" id="PR00868">
    <property type="entry name" value="DNAPOLI"/>
</dbReference>